<evidence type="ECO:0000256" key="1">
    <source>
        <dbReference type="SAM" id="Phobius"/>
    </source>
</evidence>
<proteinExistence type="predicted"/>
<dbReference type="OrthoDB" id="4980510at2"/>
<reference evidence="2 3" key="1">
    <citation type="submission" date="2013-08" db="EMBL/GenBank/DDBJ databases">
        <authorList>
            <person name="Weinstock G."/>
            <person name="Sodergren E."/>
            <person name="Wylie T."/>
            <person name="Fulton L."/>
            <person name="Fulton R."/>
            <person name="Fronick C."/>
            <person name="O'Laughlin M."/>
            <person name="Godfrey J."/>
            <person name="Miner T."/>
            <person name="Herter B."/>
            <person name="Appelbaum E."/>
            <person name="Cordes M."/>
            <person name="Lek S."/>
            <person name="Wollam A."/>
            <person name="Pepin K.H."/>
            <person name="Palsikar V.B."/>
            <person name="Mitreva M."/>
            <person name="Wilson R.K."/>
        </authorList>
    </citation>
    <scope>NUCLEOTIDE SEQUENCE [LARGE SCALE GENOMIC DNA]</scope>
    <source>
        <strain evidence="2 3">ATCC 14665</strain>
    </source>
</reference>
<accession>U2RL16</accession>
<dbReference type="PATRIC" id="fig|1358026.3.peg.3392"/>
<sequence>MDVTQTPGAAVPKTNTFALIGFIAAFVIPVVGIVLSAIGMKQTRITGEGGRGLARAGVFLGSLFTLFQVGFFIVWASLFFGALSHMR</sequence>
<evidence type="ECO:0008006" key="4">
    <source>
        <dbReference type="Google" id="ProtNLM"/>
    </source>
</evidence>
<gene>
    <name evidence="2" type="ORF">N136_04124</name>
</gene>
<feature type="transmembrane region" description="Helical" evidence="1">
    <location>
        <begin position="58"/>
        <end position="83"/>
    </location>
</feature>
<name>U2RL16_LEIAQ</name>
<dbReference type="EMBL" id="AWVQ01000671">
    <property type="protein sequence ID" value="ERK69556.1"/>
    <property type="molecule type" value="Genomic_DNA"/>
</dbReference>
<evidence type="ECO:0000313" key="3">
    <source>
        <dbReference type="Proteomes" id="UP000016605"/>
    </source>
</evidence>
<keyword evidence="1" id="KW-1133">Transmembrane helix</keyword>
<feature type="transmembrane region" description="Helical" evidence="1">
    <location>
        <begin position="17"/>
        <end position="38"/>
    </location>
</feature>
<keyword evidence="1" id="KW-0812">Transmembrane</keyword>
<dbReference type="HOGENOM" id="CLU_2479538_0_0_11"/>
<protein>
    <recommendedName>
        <fullName evidence="4">DUF4190 domain-containing protein</fullName>
    </recommendedName>
</protein>
<evidence type="ECO:0000313" key="2">
    <source>
        <dbReference type="EMBL" id="ERK69556.1"/>
    </source>
</evidence>
<dbReference type="Proteomes" id="UP000016605">
    <property type="component" value="Unassembled WGS sequence"/>
</dbReference>
<dbReference type="AlphaFoldDB" id="U2RL16"/>
<keyword evidence="1" id="KW-0472">Membrane</keyword>
<comment type="caution">
    <text evidence="2">The sequence shown here is derived from an EMBL/GenBank/DDBJ whole genome shotgun (WGS) entry which is preliminary data.</text>
</comment>
<organism evidence="2 3">
    <name type="scientific">Leifsonia aquatica ATCC 14665</name>
    <dbReference type="NCBI Taxonomy" id="1358026"/>
    <lineage>
        <taxon>Bacteria</taxon>
        <taxon>Bacillati</taxon>
        <taxon>Actinomycetota</taxon>
        <taxon>Actinomycetes</taxon>
        <taxon>Micrococcales</taxon>
        <taxon>Microbacteriaceae</taxon>
        <taxon>Leifsonia</taxon>
    </lineage>
</organism>